<evidence type="ECO:0000313" key="2">
    <source>
        <dbReference type="EMBL" id="ETP24489.1"/>
    </source>
</evidence>
<sequence>MQQPATDLQLPEDAEDSDEPPTQAVHQDEVATTDPLASIKCEEDTGRVVMVDKEPNARGGLHRQVAAEDAVEPESITNSARLK</sequence>
<feature type="region of interest" description="Disordered" evidence="1">
    <location>
        <begin position="1"/>
        <end position="37"/>
    </location>
</feature>
<reference evidence="2 3" key="1">
    <citation type="submission" date="2013-11" db="EMBL/GenBank/DDBJ databases">
        <title>The Genome Sequence of Phytophthora parasitica CJ01A1.</title>
        <authorList>
            <consortium name="The Broad Institute Genomics Platform"/>
            <person name="Russ C."/>
            <person name="Tyler B."/>
            <person name="Panabieres F."/>
            <person name="Shan W."/>
            <person name="Tripathy S."/>
            <person name="Grunwald N."/>
            <person name="Machado M."/>
            <person name="Johnson C.S."/>
            <person name="Walker B."/>
            <person name="Young S.K."/>
            <person name="Zeng Q."/>
            <person name="Gargeya S."/>
            <person name="Fitzgerald M."/>
            <person name="Haas B."/>
            <person name="Abouelleil A."/>
            <person name="Allen A.W."/>
            <person name="Alvarado L."/>
            <person name="Arachchi H.M."/>
            <person name="Berlin A.M."/>
            <person name="Chapman S.B."/>
            <person name="Gainer-Dewar J."/>
            <person name="Goldberg J."/>
            <person name="Griggs A."/>
            <person name="Gujja S."/>
            <person name="Hansen M."/>
            <person name="Howarth C."/>
            <person name="Imamovic A."/>
            <person name="Ireland A."/>
            <person name="Larimer J."/>
            <person name="McCowan C."/>
            <person name="Murphy C."/>
            <person name="Pearson M."/>
            <person name="Poon T.W."/>
            <person name="Priest M."/>
            <person name="Roberts A."/>
            <person name="Saif S."/>
            <person name="Shea T."/>
            <person name="Sisk P."/>
            <person name="Sykes S."/>
            <person name="Wortman J."/>
            <person name="Nusbaum C."/>
            <person name="Birren B."/>
        </authorList>
    </citation>
    <scope>NUCLEOTIDE SEQUENCE [LARGE SCALE GENOMIC DNA]</scope>
    <source>
        <strain evidence="2 3">CJ01A1</strain>
    </source>
</reference>
<evidence type="ECO:0000313" key="3">
    <source>
        <dbReference type="Proteomes" id="UP000018958"/>
    </source>
</evidence>
<gene>
    <name evidence="2" type="ORF">F441_02531</name>
</gene>
<dbReference type="AlphaFoldDB" id="W2XRC4"/>
<protein>
    <submittedName>
        <fullName evidence="2">Uncharacterized protein</fullName>
    </submittedName>
</protein>
<comment type="caution">
    <text evidence="2">The sequence shown here is derived from an EMBL/GenBank/DDBJ whole genome shotgun (WGS) entry which is preliminary data.</text>
</comment>
<feature type="region of interest" description="Disordered" evidence="1">
    <location>
        <begin position="60"/>
        <end position="83"/>
    </location>
</feature>
<organism evidence="2 3">
    <name type="scientific">Phytophthora nicotianae CJ01A1</name>
    <dbReference type="NCBI Taxonomy" id="1317063"/>
    <lineage>
        <taxon>Eukaryota</taxon>
        <taxon>Sar</taxon>
        <taxon>Stramenopiles</taxon>
        <taxon>Oomycota</taxon>
        <taxon>Peronosporomycetes</taxon>
        <taxon>Peronosporales</taxon>
        <taxon>Peronosporaceae</taxon>
        <taxon>Phytophthora</taxon>
    </lineage>
</organism>
<feature type="compositionally biased region" description="Acidic residues" evidence="1">
    <location>
        <begin position="10"/>
        <end position="19"/>
    </location>
</feature>
<proteinExistence type="predicted"/>
<dbReference type="Proteomes" id="UP000018958">
    <property type="component" value="Unassembled WGS sequence"/>
</dbReference>
<evidence type="ECO:0000256" key="1">
    <source>
        <dbReference type="SAM" id="MobiDB-lite"/>
    </source>
</evidence>
<dbReference type="EMBL" id="ANIX01000530">
    <property type="protein sequence ID" value="ETP24489.1"/>
    <property type="molecule type" value="Genomic_DNA"/>
</dbReference>
<name>W2XRC4_PHYNI</name>
<accession>W2XRC4</accession>